<evidence type="ECO:0000313" key="2">
    <source>
        <dbReference type="Proteomes" id="UP001230504"/>
    </source>
</evidence>
<accession>A0AAD8V3R7</accession>
<keyword evidence="2" id="KW-1185">Reference proteome</keyword>
<name>A0AAD8V3R7_9PEZI</name>
<proteinExistence type="predicted"/>
<dbReference type="AlphaFoldDB" id="A0AAD8V3R7"/>
<comment type="caution">
    <text evidence="1">The sequence shown here is derived from an EMBL/GenBank/DDBJ whole genome shotgun (WGS) entry which is preliminary data.</text>
</comment>
<gene>
    <name evidence="1" type="ORF">LY79DRAFT_557075</name>
</gene>
<dbReference type="EMBL" id="JAHLJV010000038">
    <property type="protein sequence ID" value="KAK1586178.1"/>
    <property type="molecule type" value="Genomic_DNA"/>
</dbReference>
<organism evidence="1 2">
    <name type="scientific">Colletotrichum navitas</name>
    <dbReference type="NCBI Taxonomy" id="681940"/>
    <lineage>
        <taxon>Eukaryota</taxon>
        <taxon>Fungi</taxon>
        <taxon>Dikarya</taxon>
        <taxon>Ascomycota</taxon>
        <taxon>Pezizomycotina</taxon>
        <taxon>Sordariomycetes</taxon>
        <taxon>Hypocreomycetidae</taxon>
        <taxon>Glomerellales</taxon>
        <taxon>Glomerellaceae</taxon>
        <taxon>Colletotrichum</taxon>
        <taxon>Colletotrichum graminicola species complex</taxon>
    </lineage>
</organism>
<evidence type="ECO:0000313" key="1">
    <source>
        <dbReference type="EMBL" id="KAK1586178.1"/>
    </source>
</evidence>
<dbReference type="Proteomes" id="UP001230504">
    <property type="component" value="Unassembled WGS sequence"/>
</dbReference>
<sequence>MVYLSSLEVCESCDLASSFTRRRAPIVAGNVAVPGSLGSNCSTHQFRSKVLIEAAYNYNEVFHQLC</sequence>
<dbReference type="GeneID" id="85442309"/>
<reference evidence="1" key="1">
    <citation type="submission" date="2021-06" db="EMBL/GenBank/DDBJ databases">
        <title>Comparative genomics, transcriptomics and evolutionary studies reveal genomic signatures of adaptation to plant cell wall in hemibiotrophic fungi.</title>
        <authorList>
            <consortium name="DOE Joint Genome Institute"/>
            <person name="Baroncelli R."/>
            <person name="Diaz J.F."/>
            <person name="Benocci T."/>
            <person name="Peng M."/>
            <person name="Battaglia E."/>
            <person name="Haridas S."/>
            <person name="Andreopoulos W."/>
            <person name="Labutti K."/>
            <person name="Pangilinan J."/>
            <person name="Floch G.L."/>
            <person name="Makela M.R."/>
            <person name="Henrissat B."/>
            <person name="Grigoriev I.V."/>
            <person name="Crouch J.A."/>
            <person name="De Vries R.P."/>
            <person name="Sukno S.A."/>
            <person name="Thon M.R."/>
        </authorList>
    </citation>
    <scope>NUCLEOTIDE SEQUENCE</scope>
    <source>
        <strain evidence="1">CBS 125086</strain>
    </source>
</reference>
<dbReference type="RefSeq" id="XP_060413136.1">
    <property type="nucleotide sequence ID" value="XM_060558069.1"/>
</dbReference>
<protein>
    <submittedName>
        <fullName evidence="1">Uncharacterized protein</fullName>
    </submittedName>
</protein>